<dbReference type="InterPro" id="IPR000859">
    <property type="entry name" value="CUB_dom"/>
</dbReference>
<dbReference type="SUPFAM" id="SSF50494">
    <property type="entry name" value="Trypsin-like serine proteases"/>
    <property type="match status" value="1"/>
</dbReference>
<dbReference type="Pfam" id="PF00431">
    <property type="entry name" value="CUB"/>
    <property type="match status" value="1"/>
</dbReference>
<dbReference type="PRINTS" id="PR00722">
    <property type="entry name" value="CHYMOTRYPSIN"/>
</dbReference>
<dbReference type="InterPro" id="IPR001254">
    <property type="entry name" value="Trypsin_dom"/>
</dbReference>
<keyword evidence="3" id="KW-0645">Protease</keyword>
<organism evidence="7 8">
    <name type="scientific">Orchesella dallaii</name>
    <dbReference type="NCBI Taxonomy" id="48710"/>
    <lineage>
        <taxon>Eukaryota</taxon>
        <taxon>Metazoa</taxon>
        <taxon>Ecdysozoa</taxon>
        <taxon>Arthropoda</taxon>
        <taxon>Hexapoda</taxon>
        <taxon>Collembola</taxon>
        <taxon>Entomobryomorpha</taxon>
        <taxon>Entomobryoidea</taxon>
        <taxon>Orchesellidae</taxon>
        <taxon>Orchesellinae</taxon>
        <taxon>Orchesella</taxon>
    </lineage>
</organism>
<dbReference type="PROSITE" id="PS00135">
    <property type="entry name" value="TRYPSIN_SER"/>
    <property type="match status" value="1"/>
</dbReference>
<feature type="chain" id="PRO_5045588424" evidence="4">
    <location>
        <begin position="20"/>
        <end position="531"/>
    </location>
</feature>
<dbReference type="Pfam" id="PF00089">
    <property type="entry name" value="Trypsin"/>
    <property type="match status" value="1"/>
</dbReference>
<keyword evidence="4" id="KW-0732">Signal</keyword>
<evidence type="ECO:0000256" key="3">
    <source>
        <dbReference type="RuleBase" id="RU363034"/>
    </source>
</evidence>
<accession>A0ABP1PRR7</accession>
<comment type="caution">
    <text evidence="7">The sequence shown here is derived from an EMBL/GenBank/DDBJ whole genome shotgun (WGS) entry which is preliminary data.</text>
</comment>
<dbReference type="Proteomes" id="UP001642540">
    <property type="component" value="Unassembled WGS sequence"/>
</dbReference>
<dbReference type="SUPFAM" id="SSF49854">
    <property type="entry name" value="Spermadhesin, CUB domain"/>
    <property type="match status" value="1"/>
</dbReference>
<name>A0ABP1PRR7_9HEXA</name>
<evidence type="ECO:0000256" key="4">
    <source>
        <dbReference type="SAM" id="SignalP"/>
    </source>
</evidence>
<dbReference type="CDD" id="cd00190">
    <property type="entry name" value="Tryp_SPc"/>
    <property type="match status" value="1"/>
</dbReference>
<evidence type="ECO:0000256" key="2">
    <source>
        <dbReference type="PROSITE-ProRule" id="PRU00059"/>
    </source>
</evidence>
<protein>
    <submittedName>
        <fullName evidence="7">Uncharacterized protein</fullName>
    </submittedName>
</protein>
<keyword evidence="8" id="KW-1185">Reference proteome</keyword>
<dbReference type="InterPro" id="IPR009003">
    <property type="entry name" value="Peptidase_S1_PA"/>
</dbReference>
<dbReference type="PROSITE" id="PS50240">
    <property type="entry name" value="TRYPSIN_DOM"/>
    <property type="match status" value="1"/>
</dbReference>
<dbReference type="InterPro" id="IPR033116">
    <property type="entry name" value="TRYPSIN_SER"/>
</dbReference>
<gene>
    <name evidence="7" type="ORF">ODALV1_LOCUS2071</name>
</gene>
<proteinExistence type="predicted"/>
<dbReference type="PANTHER" id="PTHR24252">
    <property type="entry name" value="ACROSIN-RELATED"/>
    <property type="match status" value="1"/>
</dbReference>
<dbReference type="SMART" id="SM00020">
    <property type="entry name" value="Tryp_SPc"/>
    <property type="match status" value="1"/>
</dbReference>
<dbReference type="PROSITE" id="PS00134">
    <property type="entry name" value="TRYPSIN_HIS"/>
    <property type="match status" value="1"/>
</dbReference>
<reference evidence="7 8" key="1">
    <citation type="submission" date="2024-08" db="EMBL/GenBank/DDBJ databases">
        <authorList>
            <person name="Cucini C."/>
            <person name="Frati F."/>
        </authorList>
    </citation>
    <scope>NUCLEOTIDE SEQUENCE [LARGE SCALE GENOMIC DNA]</scope>
</reference>
<dbReference type="InterPro" id="IPR035914">
    <property type="entry name" value="Sperma_CUB_dom_sf"/>
</dbReference>
<dbReference type="Gene3D" id="2.40.10.10">
    <property type="entry name" value="Trypsin-like serine proteases"/>
    <property type="match status" value="2"/>
</dbReference>
<comment type="caution">
    <text evidence="2">Lacks conserved residue(s) required for the propagation of feature annotation.</text>
</comment>
<dbReference type="CDD" id="cd00041">
    <property type="entry name" value="CUB"/>
    <property type="match status" value="1"/>
</dbReference>
<dbReference type="PANTHER" id="PTHR24252:SF7">
    <property type="entry name" value="HYALIN"/>
    <property type="match status" value="1"/>
</dbReference>
<dbReference type="InterPro" id="IPR001314">
    <property type="entry name" value="Peptidase_S1A"/>
</dbReference>
<dbReference type="InterPro" id="IPR018114">
    <property type="entry name" value="TRYPSIN_HIS"/>
</dbReference>
<feature type="domain" description="CUB" evidence="5">
    <location>
        <begin position="70"/>
        <end position="187"/>
    </location>
</feature>
<sequence>MWRKLSLVLLIGVVHFTNADDADGIFRLFLEAKPRFPQIKPPEILIPEDVRGVKVEVLNATSNFNPTPACSVNRTDLRAGDFGIILTPNYPRSYPSNQACQWYLETEPGTRIETTVFDLYTQPWFFTYFDYVQFTTDGNFTNAERMTGDLNSRTPFTIVSKDNKMGIRFRSSALFNFRGLKLQYLVRPTDPQKAQENFVTPFDGVCGQSEILATEDSSTQRPSLPGILPEYPIVGPQQPSPVSPTENPYSYLLGDTTPRTGPLYLPPFVPIRPGQIGSVAEGQRFTQDHRIIGPGESPSGAFPWMAALLIDGKQFCGGSLIDNVHILTAAHCTDGAEKIVAVVGTNSLKDPEPGRKIYNITRDGIFQHPNYNGNNIAFDVAILRLPERVQFTDKIRPICLPNRFYSSDTFRQKVVRVSGWGKPGDESPSISYQLKNVTVAVMGNGHCRHVFRGIVTGNNICTASKTTVSPCRGDSGGPLVIRQSAPDGTPFYMQVGIVSFGGTSCEQALPVGYSRVTAFFDYISTVTGRLF</sequence>
<evidence type="ECO:0000313" key="8">
    <source>
        <dbReference type="Proteomes" id="UP001642540"/>
    </source>
</evidence>
<evidence type="ECO:0000313" key="7">
    <source>
        <dbReference type="EMBL" id="CAL8072235.1"/>
    </source>
</evidence>
<dbReference type="InterPro" id="IPR043504">
    <property type="entry name" value="Peptidase_S1_PA_chymotrypsin"/>
</dbReference>
<dbReference type="Gene3D" id="2.60.120.290">
    <property type="entry name" value="Spermadhesin, CUB domain"/>
    <property type="match status" value="1"/>
</dbReference>
<feature type="signal peptide" evidence="4">
    <location>
        <begin position="1"/>
        <end position="19"/>
    </location>
</feature>
<feature type="domain" description="Peptidase S1" evidence="6">
    <location>
        <begin position="291"/>
        <end position="528"/>
    </location>
</feature>
<dbReference type="PROSITE" id="PS01180">
    <property type="entry name" value="CUB"/>
    <property type="match status" value="1"/>
</dbReference>
<keyword evidence="3" id="KW-0720">Serine protease</keyword>
<evidence type="ECO:0000256" key="1">
    <source>
        <dbReference type="ARBA" id="ARBA00023157"/>
    </source>
</evidence>
<dbReference type="SMART" id="SM00042">
    <property type="entry name" value="CUB"/>
    <property type="match status" value="1"/>
</dbReference>
<keyword evidence="3" id="KW-0378">Hydrolase</keyword>
<evidence type="ECO:0000259" key="6">
    <source>
        <dbReference type="PROSITE" id="PS50240"/>
    </source>
</evidence>
<dbReference type="EMBL" id="CAXLJM020000007">
    <property type="protein sequence ID" value="CAL8072235.1"/>
    <property type="molecule type" value="Genomic_DNA"/>
</dbReference>
<evidence type="ECO:0000259" key="5">
    <source>
        <dbReference type="PROSITE" id="PS01180"/>
    </source>
</evidence>
<keyword evidence="1" id="KW-1015">Disulfide bond</keyword>